<protein>
    <submittedName>
        <fullName evidence="1">Uncharacterized protein</fullName>
    </submittedName>
</protein>
<dbReference type="AlphaFoldDB" id="A0A8I1D3E2"/>
<dbReference type="Proteomes" id="UP000627573">
    <property type="component" value="Unassembled WGS sequence"/>
</dbReference>
<keyword evidence="2" id="KW-1185">Reference proteome</keyword>
<dbReference type="EMBL" id="JAECSB010000022">
    <property type="protein sequence ID" value="MBH5141870.1"/>
    <property type="molecule type" value="Genomic_DNA"/>
</dbReference>
<comment type="caution">
    <text evidence="1">The sequence shown here is derived from an EMBL/GenBank/DDBJ whole genome shotgun (WGS) entry which is preliminary data.</text>
</comment>
<dbReference type="RefSeq" id="WP_197940562.1">
    <property type="nucleotide sequence ID" value="NZ_JAECSB010000022.1"/>
</dbReference>
<name>A0A8I1D3E2_RHOER</name>
<proteinExistence type="predicted"/>
<sequence length="46" mass="4948">MNNVGESRIENRLGAMLSEFDIGEHQDGSTRIDFALGAKADGGDPR</sequence>
<reference evidence="1 2" key="1">
    <citation type="submission" date="2020-12" db="EMBL/GenBank/DDBJ databases">
        <title>Draft genome sequence of furan degrading bacterial strain FUR100.</title>
        <authorList>
            <person name="Woiski C."/>
        </authorList>
    </citation>
    <scope>NUCLEOTIDE SEQUENCE [LARGE SCALE GENOMIC DNA]</scope>
    <source>
        <strain evidence="1 2">FUR100</strain>
    </source>
</reference>
<accession>A0A8I1D3E2</accession>
<evidence type="ECO:0000313" key="2">
    <source>
        <dbReference type="Proteomes" id="UP000627573"/>
    </source>
</evidence>
<gene>
    <name evidence="1" type="ORF">I3517_04495</name>
</gene>
<evidence type="ECO:0000313" key="1">
    <source>
        <dbReference type="EMBL" id="MBH5141870.1"/>
    </source>
</evidence>
<organism evidence="1 2">
    <name type="scientific">Rhodococcus erythropolis</name>
    <name type="common">Arthrobacter picolinophilus</name>
    <dbReference type="NCBI Taxonomy" id="1833"/>
    <lineage>
        <taxon>Bacteria</taxon>
        <taxon>Bacillati</taxon>
        <taxon>Actinomycetota</taxon>
        <taxon>Actinomycetes</taxon>
        <taxon>Mycobacteriales</taxon>
        <taxon>Nocardiaceae</taxon>
        <taxon>Rhodococcus</taxon>
        <taxon>Rhodococcus erythropolis group</taxon>
    </lineage>
</organism>